<dbReference type="InterPro" id="IPR024403">
    <property type="entry name" value="DHOase_cat"/>
</dbReference>
<protein>
    <submittedName>
        <fullName evidence="3">Dihydroorotase-like protein</fullName>
    </submittedName>
</protein>
<gene>
    <name evidence="3" type="primary">pyrC</name>
    <name evidence="3" type="ORF">METHB2_80026</name>
</gene>
<reference evidence="3 4" key="1">
    <citation type="submission" date="2020-02" db="EMBL/GenBank/DDBJ databases">
        <authorList>
            <person name="Hogendoorn C."/>
        </authorList>
    </citation>
    <scope>NUCLEOTIDE SEQUENCE [LARGE SCALE GENOMIC DNA]</scope>
    <source>
        <strain evidence="3">METHB21</strain>
    </source>
</reference>
<dbReference type="GO" id="GO:0005737">
    <property type="term" value="C:cytoplasm"/>
    <property type="evidence" value="ECO:0007669"/>
    <property type="project" value="TreeGrafter"/>
</dbReference>
<dbReference type="GO" id="GO:0006145">
    <property type="term" value="P:purine nucleobase catabolic process"/>
    <property type="evidence" value="ECO:0007669"/>
    <property type="project" value="TreeGrafter"/>
</dbReference>
<dbReference type="AlphaFoldDB" id="A0A8S0Y717"/>
<dbReference type="Gene3D" id="3.20.20.140">
    <property type="entry name" value="Metal-dependent hydrolases"/>
    <property type="match status" value="1"/>
</dbReference>
<dbReference type="RefSeq" id="WP_174627449.1">
    <property type="nucleotide sequence ID" value="NZ_CADCXN010000113.1"/>
</dbReference>
<dbReference type="CDD" id="cd01317">
    <property type="entry name" value="DHOase_IIa"/>
    <property type="match status" value="1"/>
</dbReference>
<proteinExistence type="predicted"/>
<keyword evidence="1" id="KW-0665">Pyrimidine biosynthesis</keyword>
<dbReference type="InterPro" id="IPR004722">
    <property type="entry name" value="DHOase"/>
</dbReference>
<dbReference type="Pfam" id="PF12890">
    <property type="entry name" value="DHOase"/>
    <property type="match status" value="1"/>
</dbReference>
<dbReference type="Proteomes" id="UP000494216">
    <property type="component" value="Unassembled WGS sequence"/>
</dbReference>
<dbReference type="InterPro" id="IPR011059">
    <property type="entry name" value="Metal-dep_hydrolase_composite"/>
</dbReference>
<dbReference type="InterPro" id="IPR032466">
    <property type="entry name" value="Metal_Hydrolase"/>
</dbReference>
<dbReference type="NCBIfam" id="NF005791">
    <property type="entry name" value="PRK07627.1"/>
    <property type="match status" value="1"/>
</dbReference>
<dbReference type="InterPro" id="IPR050138">
    <property type="entry name" value="DHOase/Allantoinase_Hydrolase"/>
</dbReference>
<evidence type="ECO:0000256" key="1">
    <source>
        <dbReference type="ARBA" id="ARBA00022975"/>
    </source>
</evidence>
<name>A0A8S0Y717_9GAMM</name>
<organism evidence="3 4">
    <name type="scientific">Candidatus Methylobacter favarea</name>
    <dbReference type="NCBI Taxonomy" id="2707345"/>
    <lineage>
        <taxon>Bacteria</taxon>
        <taxon>Pseudomonadati</taxon>
        <taxon>Pseudomonadota</taxon>
        <taxon>Gammaproteobacteria</taxon>
        <taxon>Methylococcales</taxon>
        <taxon>Methylococcaceae</taxon>
        <taxon>Methylobacter</taxon>
    </lineage>
</organism>
<dbReference type="PANTHER" id="PTHR43668:SF2">
    <property type="entry name" value="ALLANTOINASE"/>
    <property type="match status" value="1"/>
</dbReference>
<dbReference type="GO" id="GO:0046872">
    <property type="term" value="F:metal ion binding"/>
    <property type="evidence" value="ECO:0007669"/>
    <property type="project" value="InterPro"/>
</dbReference>
<dbReference type="PANTHER" id="PTHR43668">
    <property type="entry name" value="ALLANTOINASE"/>
    <property type="match status" value="1"/>
</dbReference>
<comment type="caution">
    <text evidence="3">The sequence shown here is derived from an EMBL/GenBank/DDBJ whole genome shotgun (WGS) entry which is preliminary data.</text>
</comment>
<dbReference type="SUPFAM" id="SSF51556">
    <property type="entry name" value="Metallo-dependent hydrolases"/>
    <property type="match status" value="1"/>
</dbReference>
<dbReference type="GO" id="GO:0004038">
    <property type="term" value="F:allantoinase activity"/>
    <property type="evidence" value="ECO:0007669"/>
    <property type="project" value="TreeGrafter"/>
</dbReference>
<evidence type="ECO:0000313" key="3">
    <source>
        <dbReference type="EMBL" id="CAA9892709.1"/>
    </source>
</evidence>
<dbReference type="Gene3D" id="2.30.40.10">
    <property type="entry name" value="Urease, subunit C, domain 1"/>
    <property type="match status" value="1"/>
</dbReference>
<accession>A0A8S0Y717</accession>
<evidence type="ECO:0000313" key="4">
    <source>
        <dbReference type="Proteomes" id="UP000494216"/>
    </source>
</evidence>
<evidence type="ECO:0000259" key="2">
    <source>
        <dbReference type="Pfam" id="PF12890"/>
    </source>
</evidence>
<feature type="domain" description="Dihydroorotase catalytic" evidence="2">
    <location>
        <begin position="52"/>
        <end position="239"/>
    </location>
</feature>
<dbReference type="GO" id="GO:0006221">
    <property type="term" value="P:pyrimidine nucleotide biosynthetic process"/>
    <property type="evidence" value="ECO:0007669"/>
    <property type="project" value="UniProtKB-KW"/>
</dbReference>
<dbReference type="NCBIfam" id="TIGR00857">
    <property type="entry name" value="pyrC_multi"/>
    <property type="match status" value="1"/>
</dbReference>
<keyword evidence="4" id="KW-1185">Reference proteome</keyword>
<dbReference type="SUPFAM" id="SSF51338">
    <property type="entry name" value="Composite domain of metallo-dependent hydrolases"/>
    <property type="match status" value="1"/>
</dbReference>
<dbReference type="EMBL" id="CADCXN010000113">
    <property type="protein sequence ID" value="CAA9892709.1"/>
    <property type="molecule type" value="Genomic_DNA"/>
</dbReference>
<sequence length="428" mass="46783">MNQLHIKDGRLIDPASKIDRIGSIYIAAGKIISVTDEPAGFQPTHVIDAKNQIVCPGFIDLSTRLRDMGHSRKANFKSETRAAACAGITTMCLQPDTTPPIDTPAVAELVRDLAKKAGYEQIYPIAALTQKLEGAELSSMLSLKQAGCIAVSNANEPVKNLLILRRALEYAASHDLLLMFRPNDFWLSNNGCAHEGAFSTRYGLPSIPDAAETIALAQCLELVELTGCRVHFGQLSCKRSVIKIHQAKKYGLDVSADAAIHQLHLTENDMAPFDSIYHVLPPLRSETDKQYLRHGLASGMLDSLCSDHQPHDLDAKLGAFPETEPGMSSLETVLPLMLKLVAEKAITLEQGIAALSKNPARILRIKSGALTPGFSADVCIFDPDLDWQVNSDNWKSQGINTPFWGRTLKGRVTCTVQAGRIIHRLEDF</sequence>
<dbReference type="GO" id="GO:0004151">
    <property type="term" value="F:dihydroorotase activity"/>
    <property type="evidence" value="ECO:0007669"/>
    <property type="project" value="InterPro"/>
</dbReference>